<keyword evidence="6 8" id="KW-0012">Acyltransferase</keyword>
<dbReference type="EMBL" id="MCBR01022468">
    <property type="protein sequence ID" value="RKF53099.1"/>
    <property type="molecule type" value="Genomic_DNA"/>
</dbReference>
<reference evidence="8 9" key="1">
    <citation type="journal article" date="2018" name="BMC Genomics">
        <title>Comparative genome analyses reveal sequence features reflecting distinct modes of host-adaptation between dicot and monocot powdery mildew.</title>
        <authorList>
            <person name="Wu Y."/>
            <person name="Ma X."/>
            <person name="Pan Z."/>
            <person name="Kale S.D."/>
            <person name="Song Y."/>
            <person name="King H."/>
            <person name="Zhang Q."/>
            <person name="Presley C."/>
            <person name="Deng X."/>
            <person name="Wei C.I."/>
            <person name="Xiao S."/>
        </authorList>
    </citation>
    <scope>NUCLEOTIDE SEQUENCE [LARGE SCALE GENOMIC DNA]</scope>
    <source>
        <strain evidence="8">UCSC1</strain>
    </source>
</reference>
<name>A0A420H6M7_9PEZI</name>
<comment type="caution">
    <text evidence="8">The sequence shown here is derived from an EMBL/GenBank/DDBJ whole genome shotgun (WGS) entry which is preliminary data.</text>
</comment>
<evidence type="ECO:0000313" key="8">
    <source>
        <dbReference type="EMBL" id="RKF53099.1"/>
    </source>
</evidence>
<keyword evidence="1 8" id="KW-0808">Transferase</keyword>
<feature type="transmembrane region" description="Helical" evidence="7">
    <location>
        <begin position="27"/>
        <end position="53"/>
    </location>
</feature>
<evidence type="ECO:0000313" key="9">
    <source>
        <dbReference type="Proteomes" id="UP000285405"/>
    </source>
</evidence>
<evidence type="ECO:0000256" key="4">
    <source>
        <dbReference type="ARBA" id="ARBA00023098"/>
    </source>
</evidence>
<dbReference type="Proteomes" id="UP000285405">
    <property type="component" value="Unassembled WGS sequence"/>
</dbReference>
<evidence type="ECO:0000256" key="5">
    <source>
        <dbReference type="ARBA" id="ARBA00023136"/>
    </source>
</evidence>
<keyword evidence="5 7" id="KW-0472">Membrane</keyword>
<keyword evidence="3 7" id="KW-1133">Transmembrane helix</keyword>
<accession>A0A420H6M7</accession>
<dbReference type="OrthoDB" id="272512at2759"/>
<protein>
    <submittedName>
        <fullName evidence="8">Putative lysophosphatidic acid:oleoyl-CoA acyltransferase</fullName>
    </submittedName>
</protein>
<evidence type="ECO:0000256" key="6">
    <source>
        <dbReference type="ARBA" id="ARBA00023315"/>
    </source>
</evidence>
<organism evidence="8 9">
    <name type="scientific">Golovinomyces cichoracearum</name>
    <dbReference type="NCBI Taxonomy" id="62708"/>
    <lineage>
        <taxon>Eukaryota</taxon>
        <taxon>Fungi</taxon>
        <taxon>Dikarya</taxon>
        <taxon>Ascomycota</taxon>
        <taxon>Pezizomycotina</taxon>
        <taxon>Leotiomycetes</taxon>
        <taxon>Erysiphales</taxon>
        <taxon>Erysiphaceae</taxon>
        <taxon>Golovinomyces</taxon>
    </lineage>
</organism>
<evidence type="ECO:0000256" key="7">
    <source>
        <dbReference type="SAM" id="Phobius"/>
    </source>
</evidence>
<dbReference type="PANTHER" id="PTHR23063">
    <property type="entry name" value="PHOSPHOLIPID ACYLTRANSFERASE"/>
    <property type="match status" value="1"/>
</dbReference>
<evidence type="ECO:0000256" key="3">
    <source>
        <dbReference type="ARBA" id="ARBA00022989"/>
    </source>
</evidence>
<gene>
    <name evidence="8" type="ORF">GcC1_224012</name>
</gene>
<dbReference type="AlphaFoldDB" id="A0A420H6M7"/>
<dbReference type="GO" id="GO:0006629">
    <property type="term" value="P:lipid metabolic process"/>
    <property type="evidence" value="ECO:0007669"/>
    <property type="project" value="UniProtKB-KW"/>
</dbReference>
<keyword evidence="4" id="KW-0443">Lipid metabolism</keyword>
<proteinExistence type="predicted"/>
<dbReference type="GO" id="GO:0016746">
    <property type="term" value="F:acyltransferase activity"/>
    <property type="evidence" value="ECO:0007669"/>
    <property type="project" value="UniProtKB-KW"/>
</dbReference>
<evidence type="ECO:0000256" key="1">
    <source>
        <dbReference type="ARBA" id="ARBA00022679"/>
    </source>
</evidence>
<keyword evidence="2 7" id="KW-0812">Transmembrane</keyword>
<evidence type="ECO:0000256" key="2">
    <source>
        <dbReference type="ARBA" id="ARBA00022692"/>
    </source>
</evidence>
<sequence length="338" mass="37706">MEKYSQFRDRGSGIAPFFPIKSRAAGIYLPIHIITFFIKLPFIIFVIAYFVLLQWLPLGPLFKKATLWIILGSPGLWWIDLQIDGVRKGSLAKKHVGRVPGPSDVIASSFASPIDALYLAAIFDPIFTVSYPSTEKVQVVSLLVAITKALARPEEFPPENVKLTDIKTLIDNNQQRAIVVFPECTTTNGTGIMPLSPSLLTVPCTTKIFPLNLRYAPADITTPVPGLYFSFIWNLLATPTHSIRVRIAQAVYNNSPTQMQIKDRILLNQPDSKPRNNDQSNIHVISDNYKSQYSQFHSSGGRNVLDTVGEALARLGRVQRVGLTVKDKIKFIEAWKSV</sequence>
<dbReference type="PANTHER" id="PTHR23063:SF60">
    <property type="entry name" value="LYSOPHOSPHATIDIC ACID:OLEOYL-COA ACYLTRANSFERASE 1"/>
    <property type="match status" value="1"/>
</dbReference>